<comment type="caution">
    <text evidence="2">The sequence shown here is derived from an EMBL/GenBank/DDBJ whole genome shotgun (WGS) entry which is preliminary data.</text>
</comment>
<feature type="region of interest" description="Disordered" evidence="1">
    <location>
        <begin position="1"/>
        <end position="86"/>
    </location>
</feature>
<gene>
    <name evidence="2" type="ORF">AYO21_09526</name>
</gene>
<dbReference type="AlphaFoldDB" id="A0A177EW54"/>
<feature type="compositionally biased region" description="Polar residues" evidence="1">
    <location>
        <begin position="319"/>
        <end position="328"/>
    </location>
</feature>
<dbReference type="GeneID" id="34604659"/>
<feature type="region of interest" description="Disordered" evidence="1">
    <location>
        <begin position="267"/>
        <end position="353"/>
    </location>
</feature>
<protein>
    <submittedName>
        <fullName evidence="2">Uncharacterized protein</fullName>
    </submittedName>
</protein>
<feature type="compositionally biased region" description="Acidic residues" evidence="1">
    <location>
        <begin position="330"/>
        <end position="345"/>
    </location>
</feature>
<proteinExistence type="predicted"/>
<dbReference type="Proteomes" id="UP000077002">
    <property type="component" value="Unassembled WGS sequence"/>
</dbReference>
<sequence length="353" mass="38039">MPSSQDTAQVASPAGSLAPTEPAISFMASAVPDEPETASPEQTASPELRWSPAASLAPTELAISSAAPTVPDEPETASPELRWSPAASLAPTEPAISLVAPTVPDEPETPSPELRWILHFIYSWEGGVKSVDCYVCEGPKIPLKQSEALSTPALVIFSNAHVLFTEPPPNDAFRETPFLTSKTLRDFSKDSWGAVKPDNINISLCSVGALLGVKTYKRTRAIRRAARKIMKGCMDISDDDGGEWDCTAEAKDLCEFSRHISSPFIASSVNPASLPETSEEDQQPSSEDEDEDEEDEDQCVIEETHEEEPYAFQPEGNETDTSADQASSGGDEEEQEGEDDDEVEEIPPGARTT</sequence>
<organism evidence="2 3">
    <name type="scientific">Fonsecaea monophora</name>
    <dbReference type="NCBI Taxonomy" id="254056"/>
    <lineage>
        <taxon>Eukaryota</taxon>
        <taxon>Fungi</taxon>
        <taxon>Dikarya</taxon>
        <taxon>Ascomycota</taxon>
        <taxon>Pezizomycotina</taxon>
        <taxon>Eurotiomycetes</taxon>
        <taxon>Chaetothyriomycetidae</taxon>
        <taxon>Chaetothyriales</taxon>
        <taxon>Herpotrichiellaceae</taxon>
        <taxon>Fonsecaea</taxon>
    </lineage>
</organism>
<feature type="compositionally biased region" description="Polar residues" evidence="1">
    <location>
        <begin position="1"/>
        <end position="10"/>
    </location>
</feature>
<evidence type="ECO:0000256" key="1">
    <source>
        <dbReference type="SAM" id="MobiDB-lite"/>
    </source>
</evidence>
<dbReference type="EMBL" id="LVKK01000095">
    <property type="protein sequence ID" value="OAG36284.1"/>
    <property type="molecule type" value="Genomic_DNA"/>
</dbReference>
<name>A0A177EW54_9EURO</name>
<reference evidence="2 3" key="1">
    <citation type="submission" date="2016-03" db="EMBL/GenBank/DDBJ databases">
        <title>Draft genome sequence of the Fonsecaea monophora CBS 269.37.</title>
        <authorList>
            <person name="Bombassaro A."/>
            <person name="Vinicius W.A."/>
            <person name="De Hoog S."/>
            <person name="Sun J."/>
            <person name="Souza E.M."/>
            <person name="Raittz R.T."/>
            <person name="Costa F."/>
            <person name="Leao A.C."/>
            <person name="Tadra-Sfeir M.Z."/>
            <person name="Baura V."/>
            <person name="Balsanelli E."/>
            <person name="Pedrosa F.O."/>
            <person name="Moreno L.F."/>
            <person name="Steffens M.B."/>
            <person name="Xi L."/>
            <person name="Bocca A.L."/>
            <person name="Felipe M.S."/>
            <person name="Teixeira M."/>
            <person name="Telles Filho F.Q."/>
            <person name="Azevedo C.M."/>
            <person name="Gomes R."/>
            <person name="Vicente V.A."/>
        </authorList>
    </citation>
    <scope>NUCLEOTIDE SEQUENCE [LARGE SCALE GENOMIC DNA]</scope>
    <source>
        <strain evidence="2 3">CBS 269.37</strain>
    </source>
</reference>
<dbReference type="RefSeq" id="XP_022508236.1">
    <property type="nucleotide sequence ID" value="XM_022659459.1"/>
</dbReference>
<dbReference type="OrthoDB" id="10483446at2759"/>
<evidence type="ECO:0000313" key="3">
    <source>
        <dbReference type="Proteomes" id="UP000077002"/>
    </source>
</evidence>
<feature type="compositionally biased region" description="Acidic residues" evidence="1">
    <location>
        <begin position="277"/>
        <end position="306"/>
    </location>
</feature>
<evidence type="ECO:0000313" key="2">
    <source>
        <dbReference type="EMBL" id="OAG36284.1"/>
    </source>
</evidence>
<keyword evidence="3" id="KW-1185">Reference proteome</keyword>
<accession>A0A177EW54</accession>